<sequence>MDTVAKLVTYVGADVSLPQSIDYNGNIIKPQVYSYSERALTFLVLENLRTGRNKIALVKRLWQQEFIFREEFKSLNRINRRLFSIQRAEYPNE</sequence>
<proteinExistence type="predicted"/>
<reference evidence="1" key="1">
    <citation type="submission" date="2019-10" db="EMBL/GenBank/DDBJ databases">
        <authorList>
            <person name="Soares A.E.R."/>
            <person name="Aleixo A."/>
            <person name="Schneider P."/>
            <person name="Miyaki C.Y."/>
            <person name="Schneider M.P."/>
            <person name="Mello C."/>
            <person name="Vasconcelos A.T.R."/>
        </authorList>
    </citation>
    <scope>NUCLEOTIDE SEQUENCE</scope>
    <source>
        <tissue evidence="1">Muscle</tissue>
    </source>
</reference>
<accession>A0ABQ9DCR9</accession>
<organism evidence="1 2">
    <name type="scientific">Willisornis vidua</name>
    <name type="common">Xingu scale-backed antbird</name>
    <dbReference type="NCBI Taxonomy" id="1566151"/>
    <lineage>
        <taxon>Eukaryota</taxon>
        <taxon>Metazoa</taxon>
        <taxon>Chordata</taxon>
        <taxon>Craniata</taxon>
        <taxon>Vertebrata</taxon>
        <taxon>Euteleostomi</taxon>
        <taxon>Archelosauria</taxon>
        <taxon>Archosauria</taxon>
        <taxon>Dinosauria</taxon>
        <taxon>Saurischia</taxon>
        <taxon>Theropoda</taxon>
        <taxon>Coelurosauria</taxon>
        <taxon>Aves</taxon>
        <taxon>Neognathae</taxon>
        <taxon>Neoaves</taxon>
        <taxon>Telluraves</taxon>
        <taxon>Australaves</taxon>
        <taxon>Passeriformes</taxon>
        <taxon>Thamnophilidae</taxon>
        <taxon>Willisornis</taxon>
    </lineage>
</organism>
<keyword evidence="2" id="KW-1185">Reference proteome</keyword>
<name>A0ABQ9DCR9_9PASS</name>
<evidence type="ECO:0000313" key="1">
    <source>
        <dbReference type="EMBL" id="KAJ7419435.1"/>
    </source>
</evidence>
<gene>
    <name evidence="1" type="ORF">WISP_53975</name>
</gene>
<dbReference type="Proteomes" id="UP001145742">
    <property type="component" value="Unassembled WGS sequence"/>
</dbReference>
<comment type="caution">
    <text evidence="1">The sequence shown here is derived from an EMBL/GenBank/DDBJ whole genome shotgun (WGS) entry which is preliminary data.</text>
</comment>
<dbReference type="EMBL" id="WHWB01033500">
    <property type="protein sequence ID" value="KAJ7419435.1"/>
    <property type="molecule type" value="Genomic_DNA"/>
</dbReference>
<evidence type="ECO:0000313" key="2">
    <source>
        <dbReference type="Proteomes" id="UP001145742"/>
    </source>
</evidence>
<protein>
    <submittedName>
        <fullName evidence="1">Uncharacterized protein</fullName>
    </submittedName>
</protein>